<dbReference type="Pfam" id="PF03553">
    <property type="entry name" value="Na_H_antiporter"/>
    <property type="match status" value="1"/>
</dbReference>
<evidence type="ECO:0000256" key="6">
    <source>
        <dbReference type="ARBA" id="ARBA00022989"/>
    </source>
</evidence>
<dbReference type="PANTHER" id="PTHR33451">
    <property type="entry name" value="MALATE-2H(+)/NA(+)-LACTATE ANTIPORTER"/>
    <property type="match status" value="1"/>
</dbReference>
<evidence type="ECO:0000256" key="5">
    <source>
        <dbReference type="ARBA" id="ARBA00022692"/>
    </source>
</evidence>
<keyword evidence="7 9" id="KW-0472">Membrane</keyword>
<evidence type="ECO:0000256" key="7">
    <source>
        <dbReference type="ARBA" id="ARBA00023136"/>
    </source>
</evidence>
<feature type="transmembrane region" description="Helical" evidence="9">
    <location>
        <begin position="340"/>
        <end position="362"/>
    </location>
</feature>
<feature type="transmembrane region" description="Helical" evidence="9">
    <location>
        <begin position="460"/>
        <end position="479"/>
    </location>
</feature>
<feature type="transmembrane region" description="Helical" evidence="9">
    <location>
        <begin position="382"/>
        <end position="405"/>
    </location>
</feature>
<keyword evidence="2" id="KW-0813">Transport</keyword>
<gene>
    <name evidence="11" type="ORF">H8790_10930</name>
</gene>
<feature type="transmembrane region" description="Helical" evidence="9">
    <location>
        <begin position="270"/>
        <end position="290"/>
    </location>
</feature>
<feature type="transmembrane region" description="Helical" evidence="9">
    <location>
        <begin position="245"/>
        <end position="264"/>
    </location>
</feature>
<evidence type="ECO:0000256" key="2">
    <source>
        <dbReference type="ARBA" id="ARBA00022448"/>
    </source>
</evidence>
<dbReference type="EMBL" id="CP060490">
    <property type="protein sequence ID" value="QNL43950.1"/>
    <property type="molecule type" value="Genomic_DNA"/>
</dbReference>
<name>A0A7G9B319_9FIRM</name>
<feature type="transmembrane region" description="Helical" evidence="9">
    <location>
        <begin position="44"/>
        <end position="62"/>
    </location>
</feature>
<organism evidence="11 12">
    <name type="scientific">Oscillibacter hominis</name>
    <dbReference type="NCBI Taxonomy" id="2763056"/>
    <lineage>
        <taxon>Bacteria</taxon>
        <taxon>Bacillati</taxon>
        <taxon>Bacillota</taxon>
        <taxon>Clostridia</taxon>
        <taxon>Eubacteriales</taxon>
        <taxon>Oscillospiraceae</taxon>
        <taxon>Oscillibacter</taxon>
    </lineage>
</organism>
<keyword evidence="4" id="KW-1003">Cell membrane</keyword>
<reference evidence="11 12" key="1">
    <citation type="submission" date="2020-08" db="EMBL/GenBank/DDBJ databases">
        <authorList>
            <person name="Liu C."/>
            <person name="Sun Q."/>
        </authorList>
    </citation>
    <scope>NUCLEOTIDE SEQUENCE [LARGE SCALE GENOMIC DNA]</scope>
    <source>
        <strain evidence="11 12">NSJ-62</strain>
    </source>
</reference>
<evidence type="ECO:0000313" key="11">
    <source>
        <dbReference type="EMBL" id="QNL43950.1"/>
    </source>
</evidence>
<dbReference type="InterPro" id="IPR052180">
    <property type="entry name" value="NhaC_Na-H+_Antiporter"/>
</dbReference>
<feature type="transmembrane region" description="Helical" evidence="9">
    <location>
        <begin position="117"/>
        <end position="135"/>
    </location>
</feature>
<keyword evidence="3" id="KW-0050">Antiport</keyword>
<dbReference type="GO" id="GO:0005886">
    <property type="term" value="C:plasma membrane"/>
    <property type="evidence" value="ECO:0007669"/>
    <property type="project" value="UniProtKB-SubCell"/>
</dbReference>
<feature type="transmembrane region" description="Helical" evidence="9">
    <location>
        <begin position="83"/>
        <end position="111"/>
    </location>
</feature>
<dbReference type="RefSeq" id="WP_187332530.1">
    <property type="nucleotide sequence ID" value="NZ_CP060490.1"/>
</dbReference>
<keyword evidence="6 9" id="KW-1133">Transmembrane helix</keyword>
<evidence type="ECO:0000256" key="3">
    <source>
        <dbReference type="ARBA" id="ARBA00022449"/>
    </source>
</evidence>
<sequence length="500" mass="53412">MSDKKEKPAKKPREKRKATLAEAVILILLLFATFGAGAVFGLNYVPLMIMVGGFAAFVGWRCGYSWKEMEEAVAQRVRSSFSVLVMLLAIGFMLAGLMFSGVIPMFIYYGLNIVSPQWIALCGFLLCCVFSVATGTSNGSASTAGMAIMIMAMAMENVNLGLVAGACYAGSQFGDKLSPLSDTTVLSSLTSGVDIFDHIANQARAVVPAALITVVIYVIIGLTSHTTGSTSSAETAAMLSDIASLFKFSWVLILPIVFILWGSLTGKPSSLVLFGAGAIGLIIGVVYQGFSLVDGINALYNGFNTNICLAAHPEVNIEALSSSTLTLLERGGIVDMNKTFVASIFCFYFAGIAELCGCLEVLLNTAGVFIKGPGSLVLTTGIMVVVLIMVGGSSTVALLLGGSMFKEKYDEMGVNRVNLSATLEHFGTGCSGFFPWTSSGMLYLAVLFQDSTLTFLRYSFFSWIVWILALFYAFTGVWFRKTPTKKQLAAMELEKANAEL</sequence>
<evidence type="ECO:0000256" key="4">
    <source>
        <dbReference type="ARBA" id="ARBA00022475"/>
    </source>
</evidence>
<evidence type="ECO:0000256" key="9">
    <source>
        <dbReference type="SAM" id="Phobius"/>
    </source>
</evidence>
<accession>A0A7G9B319</accession>
<evidence type="ECO:0000256" key="8">
    <source>
        <dbReference type="ARBA" id="ARBA00038435"/>
    </source>
</evidence>
<comment type="similarity">
    <text evidence="8">Belongs to the NhaC Na(+)/H(+) (TC 2.A.35) antiporter family.</text>
</comment>
<dbReference type="InterPro" id="IPR018461">
    <property type="entry name" value="Na/H_Antiport_NhaC-like_C"/>
</dbReference>
<evidence type="ECO:0000256" key="1">
    <source>
        <dbReference type="ARBA" id="ARBA00004651"/>
    </source>
</evidence>
<feature type="transmembrane region" description="Helical" evidence="9">
    <location>
        <begin position="20"/>
        <end position="38"/>
    </location>
</feature>
<protein>
    <recommendedName>
        <fullName evidence="10">Na+/H+ antiporter NhaC-like C-terminal domain-containing protein</fullName>
    </recommendedName>
</protein>
<proteinExistence type="inferred from homology"/>
<comment type="subcellular location">
    <subcellularLocation>
        <location evidence="1">Cell membrane</location>
        <topology evidence="1">Multi-pass membrane protein</topology>
    </subcellularLocation>
</comment>
<feature type="transmembrane region" description="Helical" evidence="9">
    <location>
        <begin position="426"/>
        <end position="448"/>
    </location>
</feature>
<evidence type="ECO:0000313" key="12">
    <source>
        <dbReference type="Proteomes" id="UP000515960"/>
    </source>
</evidence>
<dbReference type="GO" id="GO:0015297">
    <property type="term" value="F:antiporter activity"/>
    <property type="evidence" value="ECO:0007669"/>
    <property type="project" value="UniProtKB-KW"/>
</dbReference>
<dbReference type="KEGG" id="ohi:H8790_10930"/>
<feature type="domain" description="Na+/H+ antiporter NhaC-like C-terminal" evidence="10">
    <location>
        <begin position="173"/>
        <end position="477"/>
    </location>
</feature>
<dbReference type="Proteomes" id="UP000515960">
    <property type="component" value="Chromosome"/>
</dbReference>
<keyword evidence="12" id="KW-1185">Reference proteome</keyword>
<dbReference type="PANTHER" id="PTHR33451:SF3">
    <property type="entry name" value="MALATE-2H(+)_NA(+)-LACTATE ANTIPORTER"/>
    <property type="match status" value="1"/>
</dbReference>
<keyword evidence="5 9" id="KW-0812">Transmembrane</keyword>
<dbReference type="AlphaFoldDB" id="A0A7G9B319"/>
<evidence type="ECO:0000259" key="10">
    <source>
        <dbReference type="Pfam" id="PF03553"/>
    </source>
</evidence>
<feature type="transmembrane region" description="Helical" evidence="9">
    <location>
        <begin position="205"/>
        <end position="224"/>
    </location>
</feature>